<dbReference type="AlphaFoldDB" id="A0AAV7KRI4"/>
<name>A0AAV7KRI4_PLEWA</name>
<gene>
    <name evidence="1" type="ORF">NDU88_001023</name>
</gene>
<sequence length="123" mass="13323">MRRRPAALDSRPFVYSPHPACASGGWGDTSGPRAMPLGPSCANLKWADRILHQRLRRPPFCLGAVGRPFHRTVRFRPSGGCFLVPWVPGGALLGQVVFHVVPATPSLHPMAELRSGTPIQPPS</sequence>
<proteinExistence type="predicted"/>
<organism evidence="1 2">
    <name type="scientific">Pleurodeles waltl</name>
    <name type="common">Iberian ribbed newt</name>
    <dbReference type="NCBI Taxonomy" id="8319"/>
    <lineage>
        <taxon>Eukaryota</taxon>
        <taxon>Metazoa</taxon>
        <taxon>Chordata</taxon>
        <taxon>Craniata</taxon>
        <taxon>Vertebrata</taxon>
        <taxon>Euteleostomi</taxon>
        <taxon>Amphibia</taxon>
        <taxon>Batrachia</taxon>
        <taxon>Caudata</taxon>
        <taxon>Salamandroidea</taxon>
        <taxon>Salamandridae</taxon>
        <taxon>Pleurodelinae</taxon>
        <taxon>Pleurodeles</taxon>
    </lineage>
</organism>
<keyword evidence="2" id="KW-1185">Reference proteome</keyword>
<protein>
    <submittedName>
        <fullName evidence="1">Uncharacterized protein</fullName>
    </submittedName>
</protein>
<reference evidence="1" key="1">
    <citation type="journal article" date="2022" name="bioRxiv">
        <title>Sequencing and chromosome-scale assembly of the giantPleurodeles waltlgenome.</title>
        <authorList>
            <person name="Brown T."/>
            <person name="Elewa A."/>
            <person name="Iarovenko S."/>
            <person name="Subramanian E."/>
            <person name="Araus A.J."/>
            <person name="Petzold A."/>
            <person name="Susuki M."/>
            <person name="Suzuki K.-i.T."/>
            <person name="Hayashi T."/>
            <person name="Toyoda A."/>
            <person name="Oliveira C."/>
            <person name="Osipova E."/>
            <person name="Leigh N.D."/>
            <person name="Simon A."/>
            <person name="Yun M.H."/>
        </authorList>
    </citation>
    <scope>NUCLEOTIDE SEQUENCE</scope>
    <source>
        <strain evidence="1">20211129_DDA</strain>
        <tissue evidence="1">Liver</tissue>
    </source>
</reference>
<dbReference type="Proteomes" id="UP001066276">
    <property type="component" value="Chromosome 12"/>
</dbReference>
<comment type="caution">
    <text evidence="1">The sequence shown here is derived from an EMBL/GenBank/DDBJ whole genome shotgun (WGS) entry which is preliminary data.</text>
</comment>
<evidence type="ECO:0000313" key="1">
    <source>
        <dbReference type="EMBL" id="KAJ1080834.1"/>
    </source>
</evidence>
<accession>A0AAV7KRI4</accession>
<dbReference type="EMBL" id="JANPWB010000016">
    <property type="protein sequence ID" value="KAJ1080834.1"/>
    <property type="molecule type" value="Genomic_DNA"/>
</dbReference>
<evidence type="ECO:0000313" key="2">
    <source>
        <dbReference type="Proteomes" id="UP001066276"/>
    </source>
</evidence>